<keyword evidence="3" id="KW-0677">Repeat</keyword>
<keyword evidence="10" id="KW-1185">Reference proteome</keyword>
<dbReference type="AlphaFoldDB" id="A0AAD4QFS8"/>
<dbReference type="CDD" id="cd00200">
    <property type="entry name" value="WD40"/>
    <property type="match status" value="1"/>
</dbReference>
<dbReference type="PROSITE" id="PS00678">
    <property type="entry name" value="WD_REPEATS_1"/>
    <property type="match status" value="1"/>
</dbReference>
<comment type="caution">
    <text evidence="9">The sequence shown here is derived from an EMBL/GenBank/DDBJ whole genome shotgun (WGS) entry which is preliminary data.</text>
</comment>
<protein>
    <submittedName>
        <fullName evidence="9">WD40-repeat-containing domain protein</fullName>
    </submittedName>
</protein>
<dbReference type="InterPro" id="IPR019775">
    <property type="entry name" value="WD40_repeat_CS"/>
</dbReference>
<dbReference type="PANTHER" id="PTHR15653:SF0">
    <property type="entry name" value="CONNECTOR OF KINASE TO AP-1, ISOFORM E"/>
    <property type="match status" value="1"/>
</dbReference>
<dbReference type="SUPFAM" id="SSF50978">
    <property type="entry name" value="WD40 repeat-like"/>
    <property type="match status" value="1"/>
</dbReference>
<keyword evidence="5" id="KW-0175">Coiled coil</keyword>
<comment type="similarity">
    <text evidence="1">Belongs to the WD repeat striatin family.</text>
</comment>
<feature type="region of interest" description="Disordered" evidence="7">
    <location>
        <begin position="363"/>
        <end position="391"/>
    </location>
</feature>
<organism evidence="9 10">
    <name type="scientific">Lactarius akahatsu</name>
    <dbReference type="NCBI Taxonomy" id="416441"/>
    <lineage>
        <taxon>Eukaryota</taxon>
        <taxon>Fungi</taxon>
        <taxon>Dikarya</taxon>
        <taxon>Basidiomycota</taxon>
        <taxon>Agaricomycotina</taxon>
        <taxon>Agaricomycetes</taxon>
        <taxon>Russulales</taxon>
        <taxon>Russulaceae</taxon>
        <taxon>Lactarius</taxon>
    </lineage>
</organism>
<feature type="region of interest" description="Disordered" evidence="7">
    <location>
        <begin position="262"/>
        <end position="326"/>
    </location>
</feature>
<reference evidence="9" key="1">
    <citation type="submission" date="2022-01" db="EMBL/GenBank/DDBJ databases">
        <title>Comparative genomics reveals a dynamic genome evolution in the ectomycorrhizal milk-cap (Lactarius) mushrooms.</title>
        <authorList>
            <consortium name="DOE Joint Genome Institute"/>
            <person name="Lebreton A."/>
            <person name="Tang N."/>
            <person name="Kuo A."/>
            <person name="LaButti K."/>
            <person name="Drula E."/>
            <person name="Barry K."/>
            <person name="Clum A."/>
            <person name="Lipzen A."/>
            <person name="Mousain D."/>
            <person name="Ng V."/>
            <person name="Wang R."/>
            <person name="Wang X."/>
            <person name="Dai Y."/>
            <person name="Henrissat B."/>
            <person name="Grigoriev I.V."/>
            <person name="Guerin-Laguette A."/>
            <person name="Yu F."/>
            <person name="Martin F.M."/>
        </authorList>
    </citation>
    <scope>NUCLEOTIDE SEQUENCE</scope>
    <source>
        <strain evidence="9">QP</strain>
    </source>
</reference>
<dbReference type="Pfam" id="PF00400">
    <property type="entry name" value="WD40"/>
    <property type="match status" value="5"/>
</dbReference>
<dbReference type="Gene3D" id="2.130.10.10">
    <property type="entry name" value="YVTN repeat-like/Quinoprotein amine dehydrogenase"/>
    <property type="match status" value="2"/>
</dbReference>
<dbReference type="EMBL" id="JAKELL010000001">
    <property type="protein sequence ID" value="KAH9001434.1"/>
    <property type="molecule type" value="Genomic_DNA"/>
</dbReference>
<feature type="domain" description="Striatin N-terminal" evidence="8">
    <location>
        <begin position="42"/>
        <end position="146"/>
    </location>
</feature>
<feature type="compositionally biased region" description="Acidic residues" evidence="7">
    <location>
        <begin position="372"/>
        <end position="388"/>
    </location>
</feature>
<dbReference type="PRINTS" id="PR00320">
    <property type="entry name" value="GPROTEINBRPT"/>
</dbReference>
<dbReference type="PROSITE" id="PS50294">
    <property type="entry name" value="WD_REPEATS_REGION"/>
    <property type="match status" value="4"/>
</dbReference>
<feature type="compositionally biased region" description="Polar residues" evidence="7">
    <location>
        <begin position="172"/>
        <end position="190"/>
    </location>
</feature>
<evidence type="ECO:0000256" key="4">
    <source>
        <dbReference type="ARBA" id="ARBA00022860"/>
    </source>
</evidence>
<dbReference type="InterPro" id="IPR051488">
    <property type="entry name" value="WD_repeat_striatin"/>
</dbReference>
<feature type="compositionally biased region" description="Low complexity" evidence="7">
    <location>
        <begin position="9"/>
        <end position="29"/>
    </location>
</feature>
<feature type="repeat" description="WD" evidence="6">
    <location>
        <begin position="514"/>
        <end position="548"/>
    </location>
</feature>
<feature type="compositionally biased region" description="Low complexity" evidence="7">
    <location>
        <begin position="146"/>
        <end position="156"/>
    </location>
</feature>
<evidence type="ECO:0000256" key="1">
    <source>
        <dbReference type="ARBA" id="ARBA00009616"/>
    </source>
</evidence>
<keyword evidence="4" id="KW-0112">Calmodulin-binding</keyword>
<name>A0AAD4QFS8_9AGAM</name>
<evidence type="ECO:0000313" key="10">
    <source>
        <dbReference type="Proteomes" id="UP001201163"/>
    </source>
</evidence>
<evidence type="ECO:0000256" key="2">
    <source>
        <dbReference type="ARBA" id="ARBA00022574"/>
    </source>
</evidence>
<evidence type="ECO:0000259" key="8">
    <source>
        <dbReference type="Pfam" id="PF08232"/>
    </source>
</evidence>
<dbReference type="InterPro" id="IPR015943">
    <property type="entry name" value="WD40/YVTN_repeat-like_dom_sf"/>
</dbReference>
<accession>A0AAD4QFS8</accession>
<feature type="compositionally biased region" description="Polar residues" evidence="7">
    <location>
        <begin position="110"/>
        <end position="134"/>
    </location>
</feature>
<evidence type="ECO:0000256" key="5">
    <source>
        <dbReference type="ARBA" id="ARBA00023054"/>
    </source>
</evidence>
<dbReference type="InterPro" id="IPR020472">
    <property type="entry name" value="WD40_PAC1"/>
</dbReference>
<dbReference type="Pfam" id="PF08232">
    <property type="entry name" value="Striatin"/>
    <property type="match status" value="1"/>
</dbReference>
<feature type="repeat" description="WD" evidence="6">
    <location>
        <begin position="461"/>
        <end position="502"/>
    </location>
</feature>
<feature type="compositionally biased region" description="Low complexity" evidence="7">
    <location>
        <begin position="287"/>
        <end position="310"/>
    </location>
</feature>
<gene>
    <name evidence="9" type="ORF">EDB92DRAFT_1826670</name>
</gene>
<dbReference type="PANTHER" id="PTHR15653">
    <property type="entry name" value="STRIATIN"/>
    <property type="match status" value="1"/>
</dbReference>
<feature type="repeat" description="WD" evidence="6">
    <location>
        <begin position="406"/>
        <end position="437"/>
    </location>
</feature>
<dbReference type="InterPro" id="IPR013258">
    <property type="entry name" value="Striatin_N"/>
</dbReference>
<evidence type="ECO:0000313" key="9">
    <source>
        <dbReference type="EMBL" id="KAH9001434.1"/>
    </source>
</evidence>
<feature type="compositionally biased region" description="Basic and acidic residues" evidence="7">
    <location>
        <begin position="135"/>
        <end position="145"/>
    </location>
</feature>
<evidence type="ECO:0000256" key="7">
    <source>
        <dbReference type="SAM" id="MobiDB-lite"/>
    </source>
</evidence>
<dbReference type="InterPro" id="IPR036322">
    <property type="entry name" value="WD40_repeat_dom_sf"/>
</dbReference>
<keyword evidence="2 6" id="KW-0853">WD repeat</keyword>
<feature type="repeat" description="WD" evidence="6">
    <location>
        <begin position="662"/>
        <end position="695"/>
    </location>
</feature>
<dbReference type="InterPro" id="IPR001680">
    <property type="entry name" value="WD40_rpt"/>
</dbReference>
<dbReference type="Proteomes" id="UP001201163">
    <property type="component" value="Unassembled WGS sequence"/>
</dbReference>
<dbReference type="SMART" id="SM00320">
    <property type="entry name" value="WD40"/>
    <property type="match status" value="7"/>
</dbReference>
<evidence type="ECO:0000256" key="3">
    <source>
        <dbReference type="ARBA" id="ARBA00022737"/>
    </source>
</evidence>
<feature type="region of interest" description="Disordered" evidence="7">
    <location>
        <begin position="108"/>
        <end position="190"/>
    </location>
</feature>
<proteinExistence type="inferred from homology"/>
<sequence length="743" mass="80598">MLGSVQNKGPSILQQQPQLPQSQQPQGGPDVPPPPLNGQDFTLSNVLHFLQSEWRKYERDRNEWEIERAEMRARIALLEGERRSFENIKVDLMRRIKMLEYALRVERSKQLSQPAPSASHSIPPTKVASLQSTSQKDETSSHKEGSSPSSPRSEGSPIPPERGSNGAAAVGSTRTSTWAGPSSWVSSNGPGSTGAIEIQYLTSPQALNPLPSRQLVTNPTLPVSLPNVPSFDQMGYGARPRKLMPDVGKDFPLLNNMNVISAPNPAAGPSSTGPQGTALERGPGMVSLPSQQQQQSPLAQYQSTQQQINQSAALQSGQTSDAEKDREEAILDAHSRTSIFRPDDKGEWREKLGLPYASTVADSAWDRRPREDDEDVKEDDTEVEDDESNVLGEGEGTKVWKTKRTLRNHLDAVRAIAFHPTELCLVTGGDDCTVKIWRTDVAGLASSNSRPVTEVEPQLTLRGHSAAITRLIVAPSKQLIYSASLDSTIRVWALPSSGHTTYAPFDASRLRGELIGHTDAVWDLALVRDECTLISGGAEGMVKVWEVSDPSGRGSQRLSWTYNGVDYDGEEIDDQPGVTAVEAIKVDLKKVAVAYQNATIKIFDIAHGKELAVLHGESGSDGGLSQANSIVSHPTMPLLITAHEDKYISIYDINTGQRTYTMPAHLDGVTSLSIDAAGFSLVSGGHDCSIRFWDILGTKACIQEITSHRKKASEGVLDVQFHPSLPFMASAGADGIVKLYASS</sequence>
<dbReference type="PROSITE" id="PS50082">
    <property type="entry name" value="WD_REPEATS_2"/>
    <property type="match status" value="4"/>
</dbReference>
<feature type="region of interest" description="Disordered" evidence="7">
    <location>
        <begin position="1"/>
        <end position="40"/>
    </location>
</feature>
<feature type="compositionally biased region" description="Polar residues" evidence="7">
    <location>
        <begin position="311"/>
        <end position="320"/>
    </location>
</feature>
<dbReference type="GO" id="GO:0005516">
    <property type="term" value="F:calmodulin binding"/>
    <property type="evidence" value="ECO:0007669"/>
    <property type="project" value="UniProtKB-KW"/>
</dbReference>
<dbReference type="Gene3D" id="1.20.5.300">
    <property type="match status" value="1"/>
</dbReference>
<evidence type="ECO:0000256" key="6">
    <source>
        <dbReference type="PROSITE-ProRule" id="PRU00221"/>
    </source>
</evidence>